<organism evidence="9 10">
    <name type="scientific">Heyndrickxia ginsengihumi</name>
    <dbReference type="NCBI Taxonomy" id="363870"/>
    <lineage>
        <taxon>Bacteria</taxon>
        <taxon>Bacillati</taxon>
        <taxon>Bacillota</taxon>
        <taxon>Bacilli</taxon>
        <taxon>Bacillales</taxon>
        <taxon>Bacillaceae</taxon>
        <taxon>Heyndrickxia</taxon>
    </lineage>
</organism>
<evidence type="ECO:0000256" key="5">
    <source>
        <dbReference type="ARBA" id="ARBA00023136"/>
    </source>
</evidence>
<feature type="transmembrane region" description="Helical" evidence="7">
    <location>
        <begin position="411"/>
        <end position="431"/>
    </location>
</feature>
<evidence type="ECO:0000259" key="8">
    <source>
        <dbReference type="Pfam" id="PF02687"/>
    </source>
</evidence>
<comment type="subcellular location">
    <subcellularLocation>
        <location evidence="1">Cell membrane</location>
        <topology evidence="1">Multi-pass membrane protein</topology>
    </subcellularLocation>
</comment>
<sequence>MFRLGARMLFSRKKWLLIMTFSIAIAIASITSIFTASQFVKKAVIDKAEEMYGSHTGFLTDVSATKQKMLKENKKIAVGEYEILGKMNINDNVVATVGWMDKDAIAIGNLKLNDGRFPRSFNEVAIESAYLKGKLKHWKIGEKRRLTVGNKKISLTLVGIVENYSAQWSVPVDFEKGVNDFPNIFVSKKAFVENNNTHNFLVRFSGNSQKASERMSTLLDLYNQQGNPNSQLFNNGLNLASTITFLSVFFQIFILLLSLFSISTLFLYFIRNQHKKIGIMKAVGFNNRTLYKLYIYQTLIIFLLSSICSIPFVFLFQKLIIHFSYRSGFLDFLFFIKLVAMALIIYVMFFAILLTISLTTVKKVNHLTVNELLTSFSTSKSNKYYDSISKYFNSFYQKQLAKQVLMYPRQFILIILIVSFSVLTFIFANYFQKENLYGWDNIKSKYYLNSQQLFGFEIVQNLKVLHRQGLIYSINDVEQLEKHPGVLYIEKIPFMEDVETLIDLQAITPSLTQWIYHTDSHYKKYEGKVIIPNVRYVIFDKHDMNDLITRKKYRETKEKVIIFNPIHSNSEEEKSLIGKNISLIKMYNSSSGRKVKEKDLEVLDVMNEPYTYKINQTTKMKNEDYLTIAMDKETAIESGLFKGYSELYIFTKKDLSQEKSTNLDKQVKNITSTVPGSLMEDITSVIRDNANLFNLFKVFGALLFFVSILLTTISMTIILFSKYQLQKRNWGIYLSLGMSKKNISTFFFCEMLSYIVISMIFSWFIFSVAIFILHPRYSYFFYAKYFFLAYFIIFCPMLIGGALLKSIIKKQSIASILRREE</sequence>
<proteinExistence type="inferred from homology"/>
<feature type="transmembrane region" description="Helical" evidence="7">
    <location>
        <begin position="698"/>
        <end position="720"/>
    </location>
</feature>
<feature type="transmembrane region" description="Helical" evidence="7">
    <location>
        <begin position="746"/>
        <end position="773"/>
    </location>
</feature>
<comment type="similarity">
    <text evidence="6">Belongs to the ABC-4 integral membrane protein family.</text>
</comment>
<dbReference type="GO" id="GO:0022857">
    <property type="term" value="F:transmembrane transporter activity"/>
    <property type="evidence" value="ECO:0007669"/>
    <property type="project" value="TreeGrafter"/>
</dbReference>
<accession>A0A6M0PB21</accession>
<evidence type="ECO:0000256" key="2">
    <source>
        <dbReference type="ARBA" id="ARBA00022475"/>
    </source>
</evidence>
<feature type="transmembrane region" description="Helical" evidence="7">
    <location>
        <begin position="248"/>
        <end position="270"/>
    </location>
</feature>
<gene>
    <name evidence="9" type="ORF">G4D61_17130</name>
</gene>
<evidence type="ECO:0000256" key="1">
    <source>
        <dbReference type="ARBA" id="ARBA00004651"/>
    </source>
</evidence>
<evidence type="ECO:0000256" key="7">
    <source>
        <dbReference type="SAM" id="Phobius"/>
    </source>
</evidence>
<dbReference type="AlphaFoldDB" id="A0A6M0PB21"/>
<comment type="caution">
    <text evidence="9">The sequence shown here is derived from an EMBL/GenBank/DDBJ whole genome shotgun (WGS) entry which is preliminary data.</text>
</comment>
<dbReference type="GO" id="GO:0005886">
    <property type="term" value="C:plasma membrane"/>
    <property type="evidence" value="ECO:0007669"/>
    <property type="project" value="UniProtKB-SubCell"/>
</dbReference>
<feature type="transmembrane region" description="Helical" evidence="7">
    <location>
        <begin position="291"/>
        <end position="314"/>
    </location>
</feature>
<reference evidence="9 10" key="1">
    <citation type="submission" date="2020-03" db="EMBL/GenBank/DDBJ databases">
        <title>Bacillus aquiflavi sp. nov., isolated from yellow water of strong flavor Chinese baijiu in Yibin region of China.</title>
        <authorList>
            <person name="Xie J."/>
        </authorList>
    </citation>
    <scope>NUCLEOTIDE SEQUENCE [LARGE SCALE GENOMIC DNA]</scope>
    <source>
        <strain evidence="9 10">Gsoil 114</strain>
    </source>
</reference>
<dbReference type="InterPro" id="IPR050250">
    <property type="entry name" value="Macrolide_Exporter_MacB"/>
</dbReference>
<evidence type="ECO:0000256" key="4">
    <source>
        <dbReference type="ARBA" id="ARBA00022989"/>
    </source>
</evidence>
<dbReference type="PANTHER" id="PTHR30572:SF4">
    <property type="entry name" value="ABC TRANSPORTER PERMEASE YTRF"/>
    <property type="match status" value="1"/>
</dbReference>
<keyword evidence="4 7" id="KW-1133">Transmembrane helix</keyword>
<dbReference type="PANTHER" id="PTHR30572">
    <property type="entry name" value="MEMBRANE COMPONENT OF TRANSPORTER-RELATED"/>
    <property type="match status" value="1"/>
</dbReference>
<evidence type="ECO:0000256" key="3">
    <source>
        <dbReference type="ARBA" id="ARBA00022692"/>
    </source>
</evidence>
<feature type="transmembrane region" description="Helical" evidence="7">
    <location>
        <begin position="334"/>
        <end position="356"/>
    </location>
</feature>
<feature type="domain" description="ABC3 transporter permease C-terminal" evidence="8">
    <location>
        <begin position="249"/>
        <end position="358"/>
    </location>
</feature>
<feature type="transmembrane region" description="Helical" evidence="7">
    <location>
        <begin position="785"/>
        <end position="808"/>
    </location>
</feature>
<keyword evidence="3 7" id="KW-0812">Transmembrane</keyword>
<dbReference type="EMBL" id="JAAIWK010000042">
    <property type="protein sequence ID" value="NEY21643.1"/>
    <property type="molecule type" value="Genomic_DNA"/>
</dbReference>
<dbReference type="InterPro" id="IPR003838">
    <property type="entry name" value="ABC3_permease_C"/>
</dbReference>
<dbReference type="RefSeq" id="WP_163174543.1">
    <property type="nucleotide sequence ID" value="NZ_JAAIWK010000042.1"/>
</dbReference>
<dbReference type="Proteomes" id="UP000476934">
    <property type="component" value="Unassembled WGS sequence"/>
</dbReference>
<keyword evidence="5 7" id="KW-0472">Membrane</keyword>
<keyword evidence="10" id="KW-1185">Reference proteome</keyword>
<evidence type="ECO:0000256" key="6">
    <source>
        <dbReference type="ARBA" id="ARBA00038076"/>
    </source>
</evidence>
<evidence type="ECO:0000313" key="10">
    <source>
        <dbReference type="Proteomes" id="UP000476934"/>
    </source>
</evidence>
<protein>
    <submittedName>
        <fullName evidence="9">ABC transporter permease</fullName>
    </submittedName>
</protein>
<evidence type="ECO:0000313" key="9">
    <source>
        <dbReference type="EMBL" id="NEY21643.1"/>
    </source>
</evidence>
<keyword evidence="2" id="KW-1003">Cell membrane</keyword>
<dbReference type="Pfam" id="PF02687">
    <property type="entry name" value="FtsX"/>
    <property type="match status" value="1"/>
</dbReference>
<name>A0A6M0PB21_9BACI</name>